<protein>
    <submittedName>
        <fullName evidence="1">Uncharacterized protein</fullName>
    </submittedName>
</protein>
<sequence length="232" mass="24724">MLQELEMLFAVVAADAPAPAYRQAIVLGNVLGKRTLSTRKETGSRLKTLHGLDPSKPLFRVLRRLWVVDASARPQLALLNGLARDPLLKASLSQVTAMPPGSVLQRAEMVQAIAAFTHERLGTRVLDAVARNASSSWTQSAHFKGKVKKVRQTVEPRPASLALALWLGYAEGKRGKALLKTPWAAVLDTSAAALLELAGQAKRLGLLRLSHGGGVVAIDPTGLDPLHGGAAF</sequence>
<organism evidence="1 2">
    <name type="scientific">Aphanocapsa feldmannii 277cI</name>
    <dbReference type="NCBI Taxonomy" id="2507554"/>
    <lineage>
        <taxon>Bacteria</taxon>
        <taxon>Bacillati</taxon>
        <taxon>Cyanobacteriota</taxon>
        <taxon>Cyanophyceae</taxon>
        <taxon>Oscillatoriophycideae</taxon>
        <taxon>Chroococcales</taxon>
        <taxon>Microcystaceae</taxon>
        <taxon>Aphanocapsa</taxon>
    </lineage>
</organism>
<dbReference type="EMBL" id="SRMN01000144">
    <property type="protein sequence ID" value="TGH19604.1"/>
    <property type="molecule type" value="Genomic_DNA"/>
</dbReference>
<dbReference type="AlphaFoldDB" id="A0A524RS06"/>
<comment type="caution">
    <text evidence="1">The sequence shown here is derived from an EMBL/GenBank/DDBJ whole genome shotgun (WGS) entry which is preliminary data.</text>
</comment>
<gene>
    <name evidence="1" type="ORF">ERJ68_08220</name>
</gene>
<proteinExistence type="predicted"/>
<evidence type="ECO:0000313" key="1">
    <source>
        <dbReference type="EMBL" id="TGH19604.1"/>
    </source>
</evidence>
<reference evidence="1 2" key="1">
    <citation type="journal article" date="2019" name="mSystems">
        <title>Life at home and on the roam: Genomic adaptions reflect the dual lifestyle of an intracellular, facultative symbiont.</title>
        <authorList>
            <person name="Burgsdorf I."/>
        </authorList>
    </citation>
    <scope>NUCLEOTIDE SEQUENCE [LARGE SCALE GENOMIC DNA]</scope>
    <source>
        <strain evidence="1">277cI</strain>
    </source>
</reference>
<accession>A0A524RS06</accession>
<dbReference type="Proteomes" id="UP000315454">
    <property type="component" value="Unassembled WGS sequence"/>
</dbReference>
<evidence type="ECO:0000313" key="2">
    <source>
        <dbReference type="Proteomes" id="UP000315454"/>
    </source>
</evidence>
<name>A0A524RS06_9CHRO</name>